<dbReference type="PROSITE" id="PS50157">
    <property type="entry name" value="ZINC_FINGER_C2H2_2"/>
    <property type="match status" value="2"/>
</dbReference>
<evidence type="ECO:0000256" key="3">
    <source>
        <dbReference type="ARBA" id="ARBA00022771"/>
    </source>
</evidence>
<dbReference type="FunFam" id="3.30.160.60:FF:000688">
    <property type="entry name" value="zinc finger protein 197 isoform X1"/>
    <property type="match status" value="1"/>
</dbReference>
<keyword evidence="1" id="KW-0479">Metal-binding</keyword>
<keyword evidence="4" id="KW-0862">Zinc</keyword>
<dbReference type="GO" id="GO:0008270">
    <property type="term" value="F:zinc ion binding"/>
    <property type="evidence" value="ECO:0007669"/>
    <property type="project" value="UniProtKB-KW"/>
</dbReference>
<evidence type="ECO:0000313" key="8">
    <source>
        <dbReference type="Proteomes" id="UP000324832"/>
    </source>
</evidence>
<organism evidence="7 8">
    <name type="scientific">Leptidea sinapis</name>
    <dbReference type="NCBI Taxonomy" id="189913"/>
    <lineage>
        <taxon>Eukaryota</taxon>
        <taxon>Metazoa</taxon>
        <taxon>Ecdysozoa</taxon>
        <taxon>Arthropoda</taxon>
        <taxon>Hexapoda</taxon>
        <taxon>Insecta</taxon>
        <taxon>Pterygota</taxon>
        <taxon>Neoptera</taxon>
        <taxon>Endopterygota</taxon>
        <taxon>Lepidoptera</taxon>
        <taxon>Glossata</taxon>
        <taxon>Ditrysia</taxon>
        <taxon>Papilionoidea</taxon>
        <taxon>Pieridae</taxon>
        <taxon>Dismorphiinae</taxon>
        <taxon>Leptidea</taxon>
    </lineage>
</organism>
<name>A0A5E4Q4Z5_9NEOP</name>
<reference evidence="7 8" key="1">
    <citation type="submission" date="2017-07" db="EMBL/GenBank/DDBJ databases">
        <authorList>
            <person name="Talla V."/>
            <person name="Backstrom N."/>
        </authorList>
    </citation>
    <scope>NUCLEOTIDE SEQUENCE [LARGE SCALE GENOMIC DNA]</scope>
</reference>
<dbReference type="GO" id="GO:0030674">
    <property type="term" value="F:protein-macromolecule adaptor activity"/>
    <property type="evidence" value="ECO:0007669"/>
    <property type="project" value="UniProtKB-ARBA"/>
</dbReference>
<dbReference type="SUPFAM" id="SSF57667">
    <property type="entry name" value="beta-beta-alpha zinc fingers"/>
    <property type="match status" value="1"/>
</dbReference>
<keyword evidence="3 5" id="KW-0863">Zinc-finger</keyword>
<dbReference type="Gene3D" id="3.30.160.60">
    <property type="entry name" value="Classic Zinc Finger"/>
    <property type="match status" value="2"/>
</dbReference>
<evidence type="ECO:0000259" key="6">
    <source>
        <dbReference type="PROSITE" id="PS50157"/>
    </source>
</evidence>
<evidence type="ECO:0000256" key="4">
    <source>
        <dbReference type="ARBA" id="ARBA00022833"/>
    </source>
</evidence>
<accession>A0A5E4Q4Z5</accession>
<dbReference type="EMBL" id="FZQP02001293">
    <property type="protein sequence ID" value="VVC92369.1"/>
    <property type="molecule type" value="Genomic_DNA"/>
</dbReference>
<protein>
    <recommendedName>
        <fullName evidence="6">C2H2-type domain-containing protein</fullName>
    </recommendedName>
</protein>
<keyword evidence="8" id="KW-1185">Reference proteome</keyword>
<feature type="non-terminal residue" evidence="7">
    <location>
        <position position="1"/>
    </location>
</feature>
<dbReference type="GO" id="GO:0000981">
    <property type="term" value="F:DNA-binding transcription factor activity, RNA polymerase II-specific"/>
    <property type="evidence" value="ECO:0007669"/>
    <property type="project" value="TreeGrafter"/>
</dbReference>
<dbReference type="InterPro" id="IPR036236">
    <property type="entry name" value="Znf_C2H2_sf"/>
</dbReference>
<dbReference type="GO" id="GO:0000978">
    <property type="term" value="F:RNA polymerase II cis-regulatory region sequence-specific DNA binding"/>
    <property type="evidence" value="ECO:0007669"/>
    <property type="project" value="TreeGrafter"/>
</dbReference>
<keyword evidence="2" id="KW-0677">Repeat</keyword>
<dbReference type="AlphaFoldDB" id="A0A5E4Q4Z5"/>
<dbReference type="SMART" id="SM00355">
    <property type="entry name" value="ZnF_C2H2"/>
    <property type="match status" value="2"/>
</dbReference>
<proteinExistence type="predicted"/>
<dbReference type="InterPro" id="IPR013087">
    <property type="entry name" value="Znf_C2H2_type"/>
</dbReference>
<sequence length="195" mass="21977">HTGDKCHKCTECEVTFYSSGDLQRHKRVHTCEKPYSCIICSQKFSYSPSVNKHMLTVHNIIKFKWKDIRKSLITKIRVEYNNGVGALQVETEPPGARGQKEEEVLGAHIVELLQQLAAIFCLLVRKGYGACYLGEDRLILDDVLVGGEQYIELSRTHLALHEAPRLRGALSLASQHLLGMLGGIYNEENSQKLDK</sequence>
<evidence type="ECO:0000256" key="5">
    <source>
        <dbReference type="PROSITE-ProRule" id="PRU00042"/>
    </source>
</evidence>
<gene>
    <name evidence="7" type="ORF">LSINAPIS_LOCUS4834</name>
</gene>
<dbReference type="Proteomes" id="UP000324832">
    <property type="component" value="Unassembled WGS sequence"/>
</dbReference>
<feature type="domain" description="C2H2-type" evidence="6">
    <location>
        <begin position="35"/>
        <end position="63"/>
    </location>
</feature>
<dbReference type="FunFam" id="3.30.160.60:FF:000100">
    <property type="entry name" value="Zinc finger 45-like"/>
    <property type="match status" value="1"/>
</dbReference>
<evidence type="ECO:0000313" key="7">
    <source>
        <dbReference type="EMBL" id="VVC92369.1"/>
    </source>
</evidence>
<dbReference type="PANTHER" id="PTHR23235">
    <property type="entry name" value="KRUEPPEL-LIKE TRANSCRIPTION FACTOR"/>
    <property type="match status" value="1"/>
</dbReference>
<dbReference type="PANTHER" id="PTHR23235:SF120">
    <property type="entry name" value="KRUPPEL-LIKE FACTOR 15"/>
    <property type="match status" value="1"/>
</dbReference>
<evidence type="ECO:0000256" key="1">
    <source>
        <dbReference type="ARBA" id="ARBA00022723"/>
    </source>
</evidence>
<feature type="domain" description="C2H2-type" evidence="6">
    <location>
        <begin position="7"/>
        <end position="34"/>
    </location>
</feature>
<feature type="non-terminal residue" evidence="7">
    <location>
        <position position="195"/>
    </location>
</feature>
<evidence type="ECO:0000256" key="2">
    <source>
        <dbReference type="ARBA" id="ARBA00022737"/>
    </source>
</evidence>
<dbReference type="PROSITE" id="PS00028">
    <property type="entry name" value="ZINC_FINGER_C2H2_1"/>
    <property type="match status" value="2"/>
</dbReference>